<dbReference type="GO" id="GO:0043015">
    <property type="term" value="F:gamma-tubulin binding"/>
    <property type="evidence" value="ECO:0007669"/>
    <property type="project" value="InterPro"/>
</dbReference>
<evidence type="ECO:0000313" key="7">
    <source>
        <dbReference type="Proteomes" id="UP000887565"/>
    </source>
</evidence>
<protein>
    <recommendedName>
        <fullName evidence="5">Gamma-tubulin complex component</fullName>
    </recommendedName>
</protein>
<dbReference type="Proteomes" id="UP000887565">
    <property type="component" value="Unplaced"/>
</dbReference>
<dbReference type="InterPro" id="IPR042241">
    <property type="entry name" value="GCP_C_sf"/>
</dbReference>
<feature type="domain" description="Gamma tubulin complex component C-terminal" evidence="6">
    <location>
        <begin position="10"/>
        <end position="266"/>
    </location>
</feature>
<keyword evidence="7" id="KW-1185">Reference proteome</keyword>
<dbReference type="WBParaSite" id="nRc.2.0.1.t10877-RA">
    <property type="protein sequence ID" value="nRc.2.0.1.t10877-RA"/>
    <property type="gene ID" value="nRc.2.0.1.g10877"/>
</dbReference>
<dbReference type="PANTHER" id="PTHR19302:SF13">
    <property type="entry name" value="GAMMA-TUBULIN COMPLEX COMPONENT 2"/>
    <property type="match status" value="1"/>
</dbReference>
<evidence type="ECO:0000259" key="6">
    <source>
        <dbReference type="Pfam" id="PF04130"/>
    </source>
</evidence>
<evidence type="ECO:0000256" key="3">
    <source>
        <dbReference type="ARBA" id="ARBA00022701"/>
    </source>
</evidence>
<evidence type="ECO:0000256" key="4">
    <source>
        <dbReference type="ARBA" id="ARBA00023212"/>
    </source>
</evidence>
<dbReference type="GO" id="GO:0000922">
    <property type="term" value="C:spindle pole"/>
    <property type="evidence" value="ECO:0007669"/>
    <property type="project" value="InterPro"/>
</dbReference>
<dbReference type="GO" id="GO:0007020">
    <property type="term" value="P:microtubule nucleation"/>
    <property type="evidence" value="ECO:0007669"/>
    <property type="project" value="InterPro"/>
</dbReference>
<dbReference type="InterPro" id="IPR040457">
    <property type="entry name" value="GCP_C"/>
</dbReference>
<organism evidence="7 8">
    <name type="scientific">Romanomermis culicivorax</name>
    <name type="common">Nematode worm</name>
    <dbReference type="NCBI Taxonomy" id="13658"/>
    <lineage>
        <taxon>Eukaryota</taxon>
        <taxon>Metazoa</taxon>
        <taxon>Ecdysozoa</taxon>
        <taxon>Nematoda</taxon>
        <taxon>Enoplea</taxon>
        <taxon>Dorylaimia</taxon>
        <taxon>Mermithida</taxon>
        <taxon>Mermithoidea</taxon>
        <taxon>Mermithidae</taxon>
        <taxon>Romanomermis</taxon>
    </lineage>
</organism>
<dbReference type="GO" id="GO:0031122">
    <property type="term" value="P:cytoplasmic microtubule organization"/>
    <property type="evidence" value="ECO:0007669"/>
    <property type="project" value="TreeGrafter"/>
</dbReference>
<dbReference type="InterPro" id="IPR007259">
    <property type="entry name" value="GCP"/>
</dbReference>
<proteinExistence type="inferred from homology"/>
<keyword evidence="2 5" id="KW-0963">Cytoplasm</keyword>
<dbReference type="OMA" id="TIRAWKS"/>
<evidence type="ECO:0000256" key="5">
    <source>
        <dbReference type="RuleBase" id="RU363050"/>
    </source>
</evidence>
<dbReference type="GO" id="GO:0051225">
    <property type="term" value="P:spindle assembly"/>
    <property type="evidence" value="ECO:0007669"/>
    <property type="project" value="TreeGrafter"/>
</dbReference>
<dbReference type="AlphaFoldDB" id="A0A915IAH7"/>
<evidence type="ECO:0000256" key="2">
    <source>
        <dbReference type="ARBA" id="ARBA00022490"/>
    </source>
</evidence>
<dbReference type="GO" id="GO:0000930">
    <property type="term" value="C:gamma-tubulin complex"/>
    <property type="evidence" value="ECO:0007669"/>
    <property type="project" value="TreeGrafter"/>
</dbReference>
<sequence>LADDEELKLNLEDVRLHRLESFLDLAIRSSLLVNDALKDEIKLNLKSTSLTDFLSLLLNIDQDISASSKKSESQNRNLKACDALTLKFDAQWPLSIIFNRKVMLQYEIIFRRLLQCKYVEKLLSQCWISRKFRLNPLYSLLLHQMLTFLKNYLYFATAEVIEPNWHKFYANFSTIDQALKSHALFLDDTTKDCLLTDGILVQNFQKILDICLKFARKFDENLDNTTKVEDLKFEFDGSQMNMLQRMQILSASSKERLYTDIAYRLDLK</sequence>
<comment type="similarity">
    <text evidence="1 5">Belongs to the TUBGCP family.</text>
</comment>
<accession>A0A915IAH7</accession>
<evidence type="ECO:0000313" key="8">
    <source>
        <dbReference type="WBParaSite" id="nRc.2.0.1.t10877-RA"/>
    </source>
</evidence>
<dbReference type="GO" id="GO:0000278">
    <property type="term" value="P:mitotic cell cycle"/>
    <property type="evidence" value="ECO:0007669"/>
    <property type="project" value="TreeGrafter"/>
</dbReference>
<dbReference type="Pfam" id="PF04130">
    <property type="entry name" value="GCP_C_terminal"/>
    <property type="match status" value="1"/>
</dbReference>
<dbReference type="Gene3D" id="1.20.120.1900">
    <property type="entry name" value="Gamma-tubulin complex, C-terminal domain"/>
    <property type="match status" value="1"/>
</dbReference>
<dbReference type="GO" id="GO:0051321">
    <property type="term" value="P:meiotic cell cycle"/>
    <property type="evidence" value="ECO:0007669"/>
    <property type="project" value="TreeGrafter"/>
</dbReference>
<dbReference type="GO" id="GO:0051011">
    <property type="term" value="F:microtubule minus-end binding"/>
    <property type="evidence" value="ECO:0007669"/>
    <property type="project" value="TreeGrafter"/>
</dbReference>
<keyword evidence="3 5" id="KW-0493">Microtubule</keyword>
<evidence type="ECO:0000256" key="1">
    <source>
        <dbReference type="ARBA" id="ARBA00010337"/>
    </source>
</evidence>
<dbReference type="PANTHER" id="PTHR19302">
    <property type="entry name" value="GAMMA TUBULIN COMPLEX PROTEIN"/>
    <property type="match status" value="1"/>
</dbReference>
<reference evidence="8" key="1">
    <citation type="submission" date="2022-11" db="UniProtKB">
        <authorList>
            <consortium name="WormBaseParasite"/>
        </authorList>
    </citation>
    <scope>IDENTIFICATION</scope>
</reference>
<dbReference type="GO" id="GO:0005874">
    <property type="term" value="C:microtubule"/>
    <property type="evidence" value="ECO:0007669"/>
    <property type="project" value="UniProtKB-KW"/>
</dbReference>
<comment type="subcellular location">
    <subcellularLocation>
        <location evidence="5">Cytoplasm</location>
        <location evidence="5">Cytoskeleton</location>
        <location evidence="5">Microtubule organizing center</location>
    </subcellularLocation>
</comment>
<keyword evidence="4 5" id="KW-0206">Cytoskeleton</keyword>
<name>A0A915IAH7_ROMCU</name>